<organism evidence="1">
    <name type="scientific">uncultured Sulfurovum sp</name>
    <dbReference type="NCBI Taxonomy" id="269237"/>
    <lineage>
        <taxon>Bacteria</taxon>
        <taxon>Pseudomonadati</taxon>
        <taxon>Campylobacterota</taxon>
        <taxon>Epsilonproteobacteria</taxon>
        <taxon>Campylobacterales</taxon>
        <taxon>Sulfurovaceae</taxon>
        <taxon>Sulfurovum</taxon>
        <taxon>environmental samples</taxon>
    </lineage>
</organism>
<protein>
    <submittedName>
        <fullName evidence="1">Uncharacterized protein</fullName>
    </submittedName>
</protein>
<sequence length="46" mass="5222">MNTLKQKASYNNPNAPSVTNTVEDILKNLKIERILYQGSDKVFVLL</sequence>
<dbReference type="EMBL" id="CACVAP010000026">
    <property type="protein sequence ID" value="CAA6799762.1"/>
    <property type="molecule type" value="Genomic_DNA"/>
</dbReference>
<proteinExistence type="predicted"/>
<name>A0A6S6S382_9BACT</name>
<dbReference type="AlphaFoldDB" id="A0A6S6S382"/>
<accession>A0A6S6S382</accession>
<reference evidence="1" key="1">
    <citation type="submission" date="2020-01" db="EMBL/GenBank/DDBJ databases">
        <authorList>
            <person name="Meier V. D."/>
            <person name="Meier V D."/>
        </authorList>
    </citation>
    <scope>NUCLEOTIDE SEQUENCE</scope>
    <source>
        <strain evidence="1">HLG_WM_MAG_06</strain>
    </source>
</reference>
<evidence type="ECO:0000313" key="1">
    <source>
        <dbReference type="EMBL" id="CAA6799762.1"/>
    </source>
</evidence>
<gene>
    <name evidence="1" type="ORF">HELGO_WM11956</name>
</gene>